<keyword evidence="2 4" id="KW-0547">Nucleotide-binding</keyword>
<feature type="transmembrane region" description="Helical" evidence="6">
    <location>
        <begin position="232"/>
        <end position="252"/>
    </location>
</feature>
<evidence type="ECO:0000256" key="3">
    <source>
        <dbReference type="ARBA" id="ARBA00022840"/>
    </source>
</evidence>
<reference evidence="9 10" key="1">
    <citation type="submission" date="2020-04" db="EMBL/GenBank/DDBJ databases">
        <title>Paeniglutamicibacter sp. ANT13_2, a novel actinomycete isolated from sediment in Antarctica.</title>
        <authorList>
            <person name="Sakdapetsiri C."/>
            <person name="Pinyakong O."/>
        </authorList>
    </citation>
    <scope>NUCLEOTIDE SEQUENCE [LARGE SCALE GENOMIC DNA]</scope>
    <source>
        <strain evidence="9 10">ANT13_2</strain>
    </source>
</reference>
<feature type="domain" description="FHA" evidence="7">
    <location>
        <begin position="110"/>
        <end position="158"/>
    </location>
</feature>
<evidence type="ECO:0000313" key="10">
    <source>
        <dbReference type="Proteomes" id="UP000746595"/>
    </source>
</evidence>
<evidence type="ECO:0000313" key="9">
    <source>
        <dbReference type="EMBL" id="NKG22172.1"/>
    </source>
</evidence>
<dbReference type="InterPro" id="IPR027417">
    <property type="entry name" value="P-loop_NTPase"/>
</dbReference>
<evidence type="ECO:0000259" key="8">
    <source>
        <dbReference type="PROSITE" id="PS50901"/>
    </source>
</evidence>
<accession>A0ABX1G9U0</accession>
<dbReference type="InterPro" id="IPR050206">
    <property type="entry name" value="FtsK/SpoIIIE/SftA"/>
</dbReference>
<keyword evidence="6" id="KW-1133">Transmembrane helix</keyword>
<feature type="region of interest" description="Disordered" evidence="5">
    <location>
        <begin position="504"/>
        <end position="556"/>
    </location>
</feature>
<feature type="binding site" evidence="4">
    <location>
        <begin position="657"/>
        <end position="664"/>
    </location>
    <ligand>
        <name>ATP</name>
        <dbReference type="ChEBI" id="CHEBI:30616"/>
    </ligand>
</feature>
<dbReference type="Gene3D" id="3.40.50.300">
    <property type="entry name" value="P-loop containing nucleotide triphosphate hydrolases"/>
    <property type="match status" value="1"/>
</dbReference>
<dbReference type="Pfam" id="PF01580">
    <property type="entry name" value="FtsK_SpoIIIE"/>
    <property type="match status" value="1"/>
</dbReference>
<evidence type="ECO:0000256" key="1">
    <source>
        <dbReference type="ARBA" id="ARBA00022553"/>
    </source>
</evidence>
<dbReference type="InterPro" id="IPR000253">
    <property type="entry name" value="FHA_dom"/>
</dbReference>
<dbReference type="SUPFAM" id="SSF49879">
    <property type="entry name" value="SMAD/FHA domain"/>
    <property type="match status" value="1"/>
</dbReference>
<dbReference type="PANTHER" id="PTHR22683">
    <property type="entry name" value="SPORULATION PROTEIN RELATED"/>
    <property type="match status" value="1"/>
</dbReference>
<feature type="compositionally biased region" description="Low complexity" evidence="5">
    <location>
        <begin position="505"/>
        <end position="523"/>
    </location>
</feature>
<dbReference type="InterPro" id="IPR032030">
    <property type="entry name" value="YscD_cytoplasmic_dom"/>
</dbReference>
<keyword evidence="6" id="KW-0472">Membrane</keyword>
<dbReference type="InterPro" id="IPR002543">
    <property type="entry name" value="FtsK_dom"/>
</dbReference>
<feature type="region of interest" description="Disordered" evidence="5">
    <location>
        <begin position="312"/>
        <end position="341"/>
    </location>
</feature>
<keyword evidence="1" id="KW-0597">Phosphoprotein</keyword>
<evidence type="ECO:0000256" key="2">
    <source>
        <dbReference type="ARBA" id="ARBA00022741"/>
    </source>
</evidence>
<feature type="transmembrane region" description="Helical" evidence="6">
    <location>
        <begin position="207"/>
        <end position="226"/>
    </location>
</feature>
<feature type="domain" description="FtsK" evidence="8">
    <location>
        <begin position="639"/>
        <end position="829"/>
    </location>
</feature>
<dbReference type="PROSITE" id="PS50006">
    <property type="entry name" value="FHA_DOMAIN"/>
    <property type="match status" value="1"/>
</dbReference>
<dbReference type="SMART" id="SM00240">
    <property type="entry name" value="FHA"/>
    <property type="match status" value="1"/>
</dbReference>
<dbReference type="Proteomes" id="UP000746595">
    <property type="component" value="Unassembled WGS sequence"/>
</dbReference>
<dbReference type="EMBL" id="JAAWVT010000009">
    <property type="protein sequence ID" value="NKG22172.1"/>
    <property type="molecule type" value="Genomic_DNA"/>
</dbReference>
<evidence type="ECO:0000256" key="6">
    <source>
        <dbReference type="SAM" id="Phobius"/>
    </source>
</evidence>
<keyword evidence="10" id="KW-1185">Reference proteome</keyword>
<evidence type="ECO:0000256" key="5">
    <source>
        <dbReference type="SAM" id="MobiDB-lite"/>
    </source>
</evidence>
<organism evidence="9 10">
    <name type="scientific">Paeniglutamicibacter terrestris</name>
    <dbReference type="NCBI Taxonomy" id="2723403"/>
    <lineage>
        <taxon>Bacteria</taxon>
        <taxon>Bacillati</taxon>
        <taxon>Actinomycetota</taxon>
        <taxon>Actinomycetes</taxon>
        <taxon>Micrococcales</taxon>
        <taxon>Micrococcaceae</taxon>
        <taxon>Paeniglutamicibacter</taxon>
    </lineage>
</organism>
<feature type="compositionally biased region" description="Basic residues" evidence="5">
    <location>
        <begin position="325"/>
        <end position="341"/>
    </location>
</feature>
<evidence type="ECO:0000256" key="4">
    <source>
        <dbReference type="PROSITE-ProRule" id="PRU00289"/>
    </source>
</evidence>
<dbReference type="CDD" id="cd00060">
    <property type="entry name" value="FHA"/>
    <property type="match status" value="1"/>
</dbReference>
<name>A0ABX1G9U0_9MICC</name>
<dbReference type="InterPro" id="IPR003593">
    <property type="entry name" value="AAA+_ATPase"/>
</dbReference>
<evidence type="ECO:0000259" key="7">
    <source>
        <dbReference type="PROSITE" id="PS50006"/>
    </source>
</evidence>
<dbReference type="SMART" id="SM00382">
    <property type="entry name" value="AAA"/>
    <property type="match status" value="1"/>
</dbReference>
<feature type="compositionally biased region" description="Polar residues" evidence="5">
    <location>
        <begin position="539"/>
        <end position="555"/>
    </location>
</feature>
<keyword evidence="6" id="KW-0812">Transmembrane</keyword>
<dbReference type="Pfam" id="PF16697">
    <property type="entry name" value="Yop-YscD_cpl"/>
    <property type="match status" value="1"/>
</dbReference>
<sequence length="1382" mass="146065">MGKVLYIQLVSPVLGMPLLLEVAAAEPVAGAVLAAELHRRWPTVRWFWSDRNLEQVERLPLQGRILLGDAPMDPAAVRGSMSLRRGSSPVLVVLRGPDPGGSLHLRRGVYALGRGEVDLSVGDLQLSRRHALLRVNDTSIVLSDEGSANGVFFAQLPITERRILLGDTFTAGTSSFAVLPARGMPEGNPRWPPEPVVIDATEPGSRLAMLLVGALAPLGLGVGLFLMTHSVFFLAFSAISLLTGGLPALMILSARKRFRRAWIAATLMDATRREDLAPPVGAVAAGLAGSSAVGTDKLPALVIGRGRGSAWLKTTGGADPPPPKASHRRGAKRRARKRRQDHVRRALATDSSMAIEPGVLSDSPVLLRLPPGRGVWFKGTETTWGPVLRAAIVRWLPLLNSGALRLVVLGPAGFLPAEFLMLAGVRVIPTGASLPSSPLPTIVLRCWAAEMYQKSNDERAQMPSAGSSWLFCGGPDPGTEAEVLIDVAAQTVLLRSEGRAHNPWALGLPASPGGGRPRSSASGRGRGRGGRFTGAYSPAGNSSGASRSGDTSEQRNAGFDAELHPELEAISMRALANAIALLLPSDLGTTPGTGLSIPTANTRDADSGQDVEGGAIGEGIEEVPGIAHRLTAIIGDSEGGPLHLDMEADGPHLLIAGTTGSGKSELLRTLVLGFAAGTAPDELAFMLVDFKGGATLAPLSGLPHVQNIVTDLDAAAGERILELLGHELQRREKFLASYGATDWKDFHHTRTASDPPLARLVVVIDEFRVFATELPEALERMVHIATVGRSLGVHLVLSTQRPAGIISAPLRANIGTVIALRTIGEFESNDLISTGAAARLDPSVPGMAYFRRGAGPAELFRARVNARPSVPAAVRAFGSSLGTELFSMALALNPGSDEDSADATGGELQLLVASIRARYQEVEPAVNPFSPALKATLARIPRSVARRVPPEQGIVGLVDRPALPQAEALVFDPANTPRLMVCGLPGSGIERVPELLIHAANQRGLTIPAMLLDGNGTLESLGAHGSVGGYFGPGDSWRINELLLQLGNPACVGQVLLVVCGLGGWAQVLEANAFMRLEAFLTGFARMAPQLGRALVICGDRDLTGSRAASLCETRWYLPRGAGPEVLMGWPPLRKVSPHEGRGIVIAPQEPAKGVEFQLLDGPPDGNRAAETPPKLWIRNLELPDRLSSHELSRLESSSTLPPALAIGVCGPDNAAFIWSPGSCGIVIGREGAGKERLMNHLAMLGHSEAGHTVRFREEQQLPTDATEFLAGHPGVSRVLIERADRRVSEASRAIQVLLGANLQVVLSAEPSARLLFELGLSAVVRDQRSFLVLDPQFGADADPSGFRLSPVVRSIRGRALVFDHGIIRQIQCVNQTPSVAG</sequence>
<dbReference type="PANTHER" id="PTHR22683:SF1">
    <property type="entry name" value="TYPE VII SECRETION SYSTEM PROTEIN ESSC"/>
    <property type="match status" value="1"/>
</dbReference>
<dbReference type="SUPFAM" id="SSF52540">
    <property type="entry name" value="P-loop containing nucleoside triphosphate hydrolases"/>
    <property type="match status" value="1"/>
</dbReference>
<protein>
    <submittedName>
        <fullName evidence="9">FHA domain-containing protein</fullName>
    </submittedName>
</protein>
<dbReference type="RefSeq" id="WP_168152967.1">
    <property type="nucleotide sequence ID" value="NZ_JAAWVT010000009.1"/>
</dbReference>
<dbReference type="InterPro" id="IPR008984">
    <property type="entry name" value="SMAD_FHA_dom_sf"/>
</dbReference>
<dbReference type="Gene3D" id="2.60.200.20">
    <property type="match status" value="1"/>
</dbReference>
<dbReference type="PROSITE" id="PS50901">
    <property type="entry name" value="FTSK"/>
    <property type="match status" value="1"/>
</dbReference>
<comment type="caution">
    <text evidence="9">The sequence shown here is derived from an EMBL/GenBank/DDBJ whole genome shotgun (WGS) entry which is preliminary data.</text>
</comment>
<keyword evidence="3 4" id="KW-0067">ATP-binding</keyword>
<gene>
    <name evidence="9" type="ORF">HED64_15850</name>
</gene>
<proteinExistence type="predicted"/>